<comment type="caution">
    <text evidence="1">The sequence shown here is derived from an EMBL/GenBank/DDBJ whole genome shotgun (WGS) entry which is preliminary data.</text>
</comment>
<organism evidence="1">
    <name type="scientific">marine sediment metagenome</name>
    <dbReference type="NCBI Taxonomy" id="412755"/>
    <lineage>
        <taxon>unclassified sequences</taxon>
        <taxon>metagenomes</taxon>
        <taxon>ecological metagenomes</taxon>
    </lineage>
</organism>
<reference evidence="1" key="1">
    <citation type="journal article" date="2014" name="Front. Microbiol.">
        <title>High frequency of phylogenetically diverse reductive dehalogenase-homologous genes in deep subseafloor sedimentary metagenomes.</title>
        <authorList>
            <person name="Kawai M."/>
            <person name="Futagami T."/>
            <person name="Toyoda A."/>
            <person name="Takaki Y."/>
            <person name="Nishi S."/>
            <person name="Hori S."/>
            <person name="Arai W."/>
            <person name="Tsubouchi T."/>
            <person name="Morono Y."/>
            <person name="Uchiyama I."/>
            <person name="Ito T."/>
            <person name="Fujiyama A."/>
            <person name="Inagaki F."/>
            <person name="Takami H."/>
        </authorList>
    </citation>
    <scope>NUCLEOTIDE SEQUENCE</scope>
    <source>
        <strain evidence="1">Expedition CK06-06</strain>
    </source>
</reference>
<dbReference type="EMBL" id="BART01034843">
    <property type="protein sequence ID" value="GAH08269.1"/>
    <property type="molecule type" value="Genomic_DNA"/>
</dbReference>
<dbReference type="AlphaFoldDB" id="X1DTG8"/>
<evidence type="ECO:0000313" key="1">
    <source>
        <dbReference type="EMBL" id="GAH08269.1"/>
    </source>
</evidence>
<protein>
    <submittedName>
        <fullName evidence="1">Uncharacterized protein</fullName>
    </submittedName>
</protein>
<feature type="non-terminal residue" evidence="1">
    <location>
        <position position="1"/>
    </location>
</feature>
<name>X1DTG8_9ZZZZ</name>
<accession>X1DTG8</accession>
<sequence>TMAYKEKIQNKIKKDELRNLWENIFESYEQGGVEQIKLTLNELISSVKQDYKELIEKLEKIL</sequence>
<proteinExistence type="predicted"/>
<gene>
    <name evidence="1" type="ORF">S01H4_59418</name>
</gene>